<dbReference type="PANTHER" id="PTHR33571:SF14">
    <property type="entry name" value="PROTEIN ADENYLYLTRANSFERASE MJ0435-RELATED"/>
    <property type="match status" value="1"/>
</dbReference>
<accession>A0A249MRI5</accession>
<evidence type="ECO:0000256" key="9">
    <source>
        <dbReference type="ARBA" id="ARBA00038276"/>
    </source>
</evidence>
<evidence type="ECO:0000256" key="1">
    <source>
        <dbReference type="ARBA" id="ARBA00001946"/>
    </source>
</evidence>
<dbReference type="InterPro" id="IPR002934">
    <property type="entry name" value="Polymerase_NTP_transf_dom"/>
</dbReference>
<evidence type="ECO:0000313" key="11">
    <source>
        <dbReference type="EMBL" id="ASY43769.1"/>
    </source>
</evidence>
<evidence type="ECO:0000256" key="3">
    <source>
        <dbReference type="ARBA" id="ARBA00022679"/>
    </source>
</evidence>
<keyword evidence="2" id="KW-1277">Toxin-antitoxin system</keyword>
<feature type="domain" description="Polymerase nucleotidyl transferase" evidence="10">
    <location>
        <begin position="14"/>
        <end position="86"/>
    </location>
</feature>
<evidence type="ECO:0000256" key="4">
    <source>
        <dbReference type="ARBA" id="ARBA00022695"/>
    </source>
</evidence>
<evidence type="ECO:0000313" key="12">
    <source>
        <dbReference type="Proteomes" id="UP000217141"/>
    </source>
</evidence>
<evidence type="ECO:0000256" key="2">
    <source>
        <dbReference type="ARBA" id="ARBA00022649"/>
    </source>
</evidence>
<dbReference type="GO" id="GO:0046872">
    <property type="term" value="F:metal ion binding"/>
    <property type="evidence" value="ECO:0007669"/>
    <property type="project" value="UniProtKB-KW"/>
</dbReference>
<keyword evidence="6" id="KW-0547">Nucleotide-binding</keyword>
<comment type="similarity">
    <text evidence="9">Belongs to the MntA antitoxin family.</text>
</comment>
<dbReference type="PANTHER" id="PTHR33571">
    <property type="entry name" value="SSL8005 PROTEIN"/>
    <property type="match status" value="1"/>
</dbReference>
<evidence type="ECO:0000259" key="10">
    <source>
        <dbReference type="Pfam" id="PF01909"/>
    </source>
</evidence>
<keyword evidence="8" id="KW-0460">Magnesium</keyword>
<dbReference type="InterPro" id="IPR043519">
    <property type="entry name" value="NT_sf"/>
</dbReference>
<keyword evidence="7" id="KW-0067">ATP-binding</keyword>
<comment type="cofactor">
    <cofactor evidence="1">
        <name>Mg(2+)</name>
        <dbReference type="ChEBI" id="CHEBI:18420"/>
    </cofactor>
</comment>
<dbReference type="Pfam" id="PF01909">
    <property type="entry name" value="NTP_transf_2"/>
    <property type="match status" value="1"/>
</dbReference>
<gene>
    <name evidence="11" type="ORF">CJD35_04350</name>
</gene>
<dbReference type="RefSeq" id="WP_017181181.1">
    <property type="nucleotide sequence ID" value="NZ_CP022745.1"/>
</dbReference>
<dbReference type="Proteomes" id="UP000217141">
    <property type="component" value="Chromosome I"/>
</dbReference>
<dbReference type="KEGG" id="shyd:CJD35_04350"/>
<organism evidence="11 12">
    <name type="scientific">Sphingobium xenophagum</name>
    <dbReference type="NCBI Taxonomy" id="121428"/>
    <lineage>
        <taxon>Bacteria</taxon>
        <taxon>Pseudomonadati</taxon>
        <taxon>Pseudomonadota</taxon>
        <taxon>Alphaproteobacteria</taxon>
        <taxon>Sphingomonadales</taxon>
        <taxon>Sphingomonadaceae</taxon>
        <taxon>Sphingobium</taxon>
    </lineage>
</organism>
<dbReference type="GO" id="GO:0016779">
    <property type="term" value="F:nucleotidyltransferase activity"/>
    <property type="evidence" value="ECO:0007669"/>
    <property type="project" value="UniProtKB-KW"/>
</dbReference>
<keyword evidence="4" id="KW-0548">Nucleotidyltransferase</keyword>
<reference evidence="11 12" key="1">
    <citation type="submission" date="2017-08" db="EMBL/GenBank/DDBJ databases">
        <title>Whole Genome Sequence of Sphingobium hydrophobicum C1: Insights into Adaption to the Electronic-waste Contaminated Sediment.</title>
        <authorList>
            <person name="Song D."/>
            <person name="Chen X."/>
            <person name="Xu M."/>
        </authorList>
    </citation>
    <scope>NUCLEOTIDE SEQUENCE [LARGE SCALE GENOMIC DNA]</scope>
    <source>
        <strain evidence="11 12">C1</strain>
    </source>
</reference>
<protein>
    <submittedName>
        <fullName evidence="11">DNA polymerase III subunit beta</fullName>
    </submittedName>
</protein>
<keyword evidence="5" id="KW-0479">Metal-binding</keyword>
<dbReference type="AlphaFoldDB" id="A0A249MRI5"/>
<dbReference type="SUPFAM" id="SSF81301">
    <property type="entry name" value="Nucleotidyltransferase"/>
    <property type="match status" value="1"/>
</dbReference>
<evidence type="ECO:0000256" key="7">
    <source>
        <dbReference type="ARBA" id="ARBA00022840"/>
    </source>
</evidence>
<sequence>MDKQTAIARLKAHEAELRAMGVVSLSLFGSTARGDARSDSDVDVAVTIDDAARMDLFRFAAMSSWLGDWLDVRVDLVSEPARKARFQAEIDRDRVRVF</sequence>
<dbReference type="GO" id="GO:0005524">
    <property type="term" value="F:ATP binding"/>
    <property type="evidence" value="ECO:0007669"/>
    <property type="project" value="UniProtKB-KW"/>
</dbReference>
<name>A0A249MRI5_SPHXE</name>
<dbReference type="EMBL" id="CP022745">
    <property type="protein sequence ID" value="ASY43769.1"/>
    <property type="molecule type" value="Genomic_DNA"/>
</dbReference>
<dbReference type="Gene3D" id="3.30.460.10">
    <property type="entry name" value="Beta Polymerase, domain 2"/>
    <property type="match status" value="1"/>
</dbReference>
<keyword evidence="3" id="KW-0808">Transferase</keyword>
<evidence type="ECO:0000256" key="5">
    <source>
        <dbReference type="ARBA" id="ARBA00022723"/>
    </source>
</evidence>
<evidence type="ECO:0000256" key="6">
    <source>
        <dbReference type="ARBA" id="ARBA00022741"/>
    </source>
</evidence>
<proteinExistence type="inferred from homology"/>
<evidence type="ECO:0000256" key="8">
    <source>
        <dbReference type="ARBA" id="ARBA00022842"/>
    </source>
</evidence>
<dbReference type="InterPro" id="IPR052038">
    <property type="entry name" value="Type-VII_TA_antitoxin"/>
</dbReference>
<dbReference type="CDD" id="cd05403">
    <property type="entry name" value="NT_KNTase_like"/>
    <property type="match status" value="1"/>
</dbReference>